<reference evidence="9" key="1">
    <citation type="journal article" date="2019" name="Int. J. Syst. Evol. Microbiol.">
        <title>The Global Catalogue of Microorganisms (GCM) 10K type strain sequencing project: providing services to taxonomists for standard genome sequencing and annotation.</title>
        <authorList>
            <consortium name="The Broad Institute Genomics Platform"/>
            <consortium name="The Broad Institute Genome Sequencing Center for Infectious Disease"/>
            <person name="Wu L."/>
            <person name="Ma J."/>
        </authorList>
    </citation>
    <scope>NUCLEOTIDE SEQUENCE [LARGE SCALE GENOMIC DNA]</scope>
    <source>
        <strain evidence="9">KCTC 42447</strain>
    </source>
</reference>
<evidence type="ECO:0000313" key="8">
    <source>
        <dbReference type="EMBL" id="MFC3607789.1"/>
    </source>
</evidence>
<feature type="transmembrane region" description="Helical" evidence="7">
    <location>
        <begin position="168"/>
        <end position="189"/>
    </location>
</feature>
<feature type="transmembrane region" description="Helical" evidence="7">
    <location>
        <begin position="247"/>
        <end position="266"/>
    </location>
</feature>
<evidence type="ECO:0000313" key="9">
    <source>
        <dbReference type="Proteomes" id="UP001595630"/>
    </source>
</evidence>
<evidence type="ECO:0000256" key="3">
    <source>
        <dbReference type="ARBA" id="ARBA00022448"/>
    </source>
</evidence>
<feature type="transmembrane region" description="Helical" evidence="7">
    <location>
        <begin position="392"/>
        <end position="408"/>
    </location>
</feature>
<dbReference type="InterPro" id="IPR044644">
    <property type="entry name" value="DinF-like"/>
</dbReference>
<dbReference type="CDD" id="cd13136">
    <property type="entry name" value="MATE_DinF_like"/>
    <property type="match status" value="1"/>
</dbReference>
<feature type="transmembrane region" description="Helical" evidence="7">
    <location>
        <begin position="414"/>
        <end position="435"/>
    </location>
</feature>
<keyword evidence="9" id="KW-1185">Reference proteome</keyword>
<dbReference type="Pfam" id="PF01554">
    <property type="entry name" value="MatE"/>
    <property type="match status" value="2"/>
</dbReference>
<evidence type="ECO:0000256" key="4">
    <source>
        <dbReference type="ARBA" id="ARBA00022692"/>
    </source>
</evidence>
<feature type="transmembrane region" description="Helical" evidence="7">
    <location>
        <begin position="20"/>
        <end position="45"/>
    </location>
</feature>
<dbReference type="InterPro" id="IPR050222">
    <property type="entry name" value="MATE_MdtK"/>
</dbReference>
<dbReference type="Proteomes" id="UP001595630">
    <property type="component" value="Unassembled WGS sequence"/>
</dbReference>
<evidence type="ECO:0000256" key="5">
    <source>
        <dbReference type="ARBA" id="ARBA00022989"/>
    </source>
</evidence>
<evidence type="ECO:0000256" key="2">
    <source>
        <dbReference type="ARBA" id="ARBA00010199"/>
    </source>
</evidence>
<comment type="caution">
    <text evidence="8">The sequence shown here is derived from an EMBL/GenBank/DDBJ whole genome shotgun (WGS) entry which is preliminary data.</text>
</comment>
<feature type="transmembrane region" description="Helical" evidence="7">
    <location>
        <begin position="51"/>
        <end position="73"/>
    </location>
</feature>
<name>A0ABV7T4N7_9GAMM</name>
<dbReference type="InterPro" id="IPR002528">
    <property type="entry name" value="MATE_fam"/>
</dbReference>
<accession>A0ABV7T4N7</accession>
<evidence type="ECO:0000256" key="6">
    <source>
        <dbReference type="ARBA" id="ARBA00023136"/>
    </source>
</evidence>
<comment type="subcellular location">
    <subcellularLocation>
        <location evidence="1">Membrane</location>
        <topology evidence="1">Multi-pass membrane protein</topology>
    </subcellularLocation>
</comment>
<evidence type="ECO:0000256" key="1">
    <source>
        <dbReference type="ARBA" id="ARBA00004141"/>
    </source>
</evidence>
<comment type="similarity">
    <text evidence="2">Belongs to the multi antimicrobial extrusion (MATE) (TC 2.A.66.1) family.</text>
</comment>
<organism evidence="8 9">
    <name type="scientific">Stutzerimonas tarimensis</name>
    <dbReference type="NCBI Taxonomy" id="1507735"/>
    <lineage>
        <taxon>Bacteria</taxon>
        <taxon>Pseudomonadati</taxon>
        <taxon>Pseudomonadota</taxon>
        <taxon>Gammaproteobacteria</taxon>
        <taxon>Pseudomonadales</taxon>
        <taxon>Pseudomonadaceae</taxon>
        <taxon>Stutzerimonas</taxon>
    </lineage>
</organism>
<feature type="transmembrane region" description="Helical" evidence="7">
    <location>
        <begin position="94"/>
        <end position="117"/>
    </location>
</feature>
<protein>
    <submittedName>
        <fullName evidence="8">MATE family efflux transporter</fullName>
    </submittedName>
</protein>
<feature type="transmembrane region" description="Helical" evidence="7">
    <location>
        <begin position="195"/>
        <end position="219"/>
    </location>
</feature>
<feature type="transmembrane region" description="Helical" evidence="7">
    <location>
        <begin position="137"/>
        <end position="161"/>
    </location>
</feature>
<keyword evidence="6 7" id="KW-0472">Membrane</keyword>
<keyword evidence="3" id="KW-0813">Transport</keyword>
<feature type="transmembrane region" description="Helical" evidence="7">
    <location>
        <begin position="359"/>
        <end position="380"/>
    </location>
</feature>
<sequence length="447" mass="47978">MSELVEAWRHAPTHRKIRALAAPMVLSNLTIPLVAITDSAMAGHLPEPHQLAAVAVGSSVYGVMVGLLAFLRMATTGFASQATGRRDGDALRRILLQSLCLGVLLAAALALTVLPVVDAVFRGMQPSSELGDLAREYFGIRLLGLPAALVSYALIGWFLGAQNARAPLLMLLVTNLGNVALDLIFVLGLEWGVSGIARASLLAEWFGALLGLALVPAILTRHPGRFTLAGLGRWQSWHVLLKVNRDIFIRSLILQGVFLLVTLQGARLGETTVAANALLFNGLLLAAFALDGLAHAVEALSGHAIGAGNRQALRRAIVVCSGWALLASLGFSLFFILFGHNFIALQTNLPEVRASAGSFLPYLAWLPLIAVWSYLLDGLFIAATRAQEMRNAMLQAAAIALPLAWLLQPLGNHGLWLAFLAFMLLRGLLLAHVGWRLQRDDAWIGKH</sequence>
<dbReference type="EMBL" id="JBHRXZ010000017">
    <property type="protein sequence ID" value="MFC3607789.1"/>
    <property type="molecule type" value="Genomic_DNA"/>
</dbReference>
<evidence type="ECO:0000256" key="7">
    <source>
        <dbReference type="SAM" id="Phobius"/>
    </source>
</evidence>
<dbReference type="NCBIfam" id="TIGR00797">
    <property type="entry name" value="matE"/>
    <property type="match status" value="1"/>
</dbReference>
<keyword evidence="5 7" id="KW-1133">Transmembrane helix</keyword>
<proteinExistence type="inferred from homology"/>
<feature type="transmembrane region" description="Helical" evidence="7">
    <location>
        <begin position="278"/>
        <end position="297"/>
    </location>
</feature>
<feature type="transmembrane region" description="Helical" evidence="7">
    <location>
        <begin position="317"/>
        <end position="339"/>
    </location>
</feature>
<dbReference type="PANTHER" id="PTHR43298:SF2">
    <property type="entry name" value="FMN_FAD EXPORTER YEEO-RELATED"/>
    <property type="match status" value="1"/>
</dbReference>
<keyword evidence="4 7" id="KW-0812">Transmembrane</keyword>
<dbReference type="RefSeq" id="WP_386363564.1">
    <property type="nucleotide sequence ID" value="NZ_JBHRXZ010000017.1"/>
</dbReference>
<dbReference type="PANTHER" id="PTHR43298">
    <property type="entry name" value="MULTIDRUG RESISTANCE PROTEIN NORM-RELATED"/>
    <property type="match status" value="1"/>
</dbReference>
<gene>
    <name evidence="8" type="ORF">ACFOMF_08380</name>
</gene>